<dbReference type="GO" id="GO:0005737">
    <property type="term" value="C:cytoplasm"/>
    <property type="evidence" value="ECO:0007669"/>
    <property type="project" value="TreeGrafter"/>
</dbReference>
<feature type="compositionally biased region" description="Polar residues" evidence="2">
    <location>
        <begin position="151"/>
        <end position="166"/>
    </location>
</feature>
<dbReference type="InterPro" id="IPR001164">
    <property type="entry name" value="ArfGAP_dom"/>
</dbReference>
<feature type="domain" description="Arf-GAP" evidence="4">
    <location>
        <begin position="14"/>
        <end position="123"/>
    </location>
</feature>
<dbReference type="GO" id="GO:0008270">
    <property type="term" value="F:zinc ion binding"/>
    <property type="evidence" value="ECO:0007669"/>
    <property type="project" value="UniProtKB-KW"/>
</dbReference>
<dbReference type="PRINTS" id="PR00405">
    <property type="entry name" value="REVINTRACTNG"/>
</dbReference>
<dbReference type="PROSITE" id="PS50030">
    <property type="entry name" value="UBA"/>
    <property type="match status" value="1"/>
</dbReference>
<feature type="compositionally biased region" description="Low complexity" evidence="2">
    <location>
        <begin position="325"/>
        <end position="339"/>
    </location>
</feature>
<sequence length="706" mass="76468">MASVLSKRQQQRNEKVLHDLVQTVPGNNSCADCHARNPAWASWSLGVFLCMRCASIHRKLGTHVSKVKSLSMDSWTNEQVDNMRKVGNVVSNQIYNPDNKRPPVPVDADEADGAMERFIRQKYMNNVVTTRDAGPRSPRIDEGVPPPLPPKNSSSKFGLRSASSLFPLSRSKKDKALPSPEIQHRPSSHDSVHKPAKVFGAALNFDDGDELERKLAKLRDMGFNDTQRNLKVLKAVDGNVDQAIELLVQRNEADRRSPAPQANPRANTLRTSKSLTPLNSGGIGLSLGPKTTQDQPATPSSTSTNPFDALAAQPQTAQSTGALSNNNKNPYNTNAATNNPFGPVRQQTDPLSQAFEKLDVSSAPAQQQLFPNRTGGLTPMTQSRPPLPSPPVPSAPTTPQFFQQMQFQNMAYPQSAPLPQQPTGTNPFFASQSSPVQQQPPQQFSQLPQQFSQLPQQFPQQLAQQNLAVNAQQSQYGFANNPFARSPTRVASPPILGQIPEQSQSSFQNNIPLQSPSFQSSSFQNPSFQNQSFQAGVPALQSASTFPAATGVNNPFLQSSPQPQAYAGQLTSPQQQYFQPTRPDKSSIMALYNSAPTIPQVNNAVQPVQASPMSPNFGVAAAQPAQSAPISAQPFRSMTLPPENTNNPFANGGVGGVNGVVKPNDPDPFNTARHISRESVNLGLDMAWTNGRHSPDAFASLSAKHI</sequence>
<dbReference type="GO" id="GO:0005096">
    <property type="term" value="F:GTPase activator activity"/>
    <property type="evidence" value="ECO:0007669"/>
    <property type="project" value="InterPro"/>
</dbReference>
<feature type="compositionally biased region" description="Low complexity" evidence="2">
    <location>
        <begin position="427"/>
        <end position="442"/>
    </location>
</feature>
<dbReference type="SMART" id="SM00105">
    <property type="entry name" value="ArfGap"/>
    <property type="match status" value="1"/>
</dbReference>
<feature type="region of interest" description="Disordered" evidence="2">
    <location>
        <begin position="128"/>
        <end position="192"/>
    </location>
</feature>
<evidence type="ECO:0000256" key="2">
    <source>
        <dbReference type="SAM" id="MobiDB-lite"/>
    </source>
</evidence>
<evidence type="ECO:0000259" key="4">
    <source>
        <dbReference type="PROSITE" id="PS50115"/>
    </source>
</evidence>
<dbReference type="PANTHER" id="PTHR45705:SF7">
    <property type="entry name" value="ACTIVATING PROTEIN FOR ARF, PUTATIVE (AFU_ORTHOLOGUE AFUA_4G09120)-RELATED"/>
    <property type="match status" value="1"/>
</dbReference>
<name>A0A0B7JXG5_BIOOC</name>
<feature type="domain" description="UBA" evidence="3">
    <location>
        <begin position="209"/>
        <end position="250"/>
    </location>
</feature>
<dbReference type="SUPFAM" id="SSF57863">
    <property type="entry name" value="ArfGap/RecO-like zinc finger"/>
    <property type="match status" value="1"/>
</dbReference>
<dbReference type="Gene3D" id="1.10.8.10">
    <property type="entry name" value="DNA helicase RuvA subunit, C-terminal domain"/>
    <property type="match status" value="1"/>
</dbReference>
<feature type="compositionally biased region" description="Pro residues" evidence="2">
    <location>
        <begin position="385"/>
        <end position="396"/>
    </location>
</feature>
<accession>A0A0B7JXG5</accession>
<dbReference type="SUPFAM" id="SSF46934">
    <property type="entry name" value="UBA-like"/>
    <property type="match status" value="1"/>
</dbReference>
<organism evidence="5">
    <name type="scientific">Bionectria ochroleuca</name>
    <name type="common">Gliocladium roseum</name>
    <dbReference type="NCBI Taxonomy" id="29856"/>
    <lineage>
        <taxon>Eukaryota</taxon>
        <taxon>Fungi</taxon>
        <taxon>Dikarya</taxon>
        <taxon>Ascomycota</taxon>
        <taxon>Pezizomycotina</taxon>
        <taxon>Sordariomycetes</taxon>
        <taxon>Hypocreomycetidae</taxon>
        <taxon>Hypocreales</taxon>
        <taxon>Bionectriaceae</taxon>
        <taxon>Clonostachys</taxon>
    </lineage>
</organism>
<dbReference type="FunFam" id="1.10.220.150:FF:000026">
    <property type="entry name" value="GTPase activating protein for Arf, putative"/>
    <property type="match status" value="1"/>
</dbReference>
<proteinExistence type="predicted"/>
<dbReference type="CDD" id="cd08204">
    <property type="entry name" value="ArfGap"/>
    <property type="match status" value="1"/>
</dbReference>
<feature type="region of interest" description="Disordered" evidence="2">
    <location>
        <begin position="414"/>
        <end position="442"/>
    </location>
</feature>
<evidence type="ECO:0008006" key="6">
    <source>
        <dbReference type="Google" id="ProtNLM"/>
    </source>
</evidence>
<dbReference type="InterPro" id="IPR051718">
    <property type="entry name" value="ARF_GTPase-activating"/>
</dbReference>
<dbReference type="PANTHER" id="PTHR45705">
    <property type="entry name" value="FI20236P1"/>
    <property type="match status" value="1"/>
</dbReference>
<feature type="region of interest" description="Disordered" evidence="2">
    <location>
        <begin position="249"/>
        <end position="339"/>
    </location>
</feature>
<feature type="compositionally biased region" description="Polar residues" evidence="2">
    <location>
        <begin position="264"/>
        <end position="279"/>
    </location>
</feature>
<dbReference type="InterPro" id="IPR015940">
    <property type="entry name" value="UBA"/>
</dbReference>
<dbReference type="SMART" id="SM00165">
    <property type="entry name" value="UBA"/>
    <property type="match status" value="1"/>
</dbReference>
<evidence type="ECO:0000256" key="1">
    <source>
        <dbReference type="PROSITE-ProRule" id="PRU00288"/>
    </source>
</evidence>
<dbReference type="InterPro" id="IPR037278">
    <property type="entry name" value="ARFGAP/RecO"/>
</dbReference>
<evidence type="ECO:0000313" key="5">
    <source>
        <dbReference type="EMBL" id="CEO47962.1"/>
    </source>
</evidence>
<feature type="region of interest" description="Disordered" evidence="2">
    <location>
        <begin position="365"/>
        <end position="397"/>
    </location>
</feature>
<dbReference type="InterPro" id="IPR038508">
    <property type="entry name" value="ArfGAP_dom_sf"/>
</dbReference>
<keyword evidence="1" id="KW-0863">Zinc-finger</keyword>
<dbReference type="Pfam" id="PF01412">
    <property type="entry name" value="ArfGap"/>
    <property type="match status" value="1"/>
</dbReference>
<reference evidence="5" key="1">
    <citation type="submission" date="2015-01" db="EMBL/GenBank/DDBJ databases">
        <authorList>
            <person name="Durling Mikael"/>
        </authorList>
    </citation>
    <scope>NUCLEOTIDE SEQUENCE</scope>
</reference>
<keyword evidence="1" id="KW-0862">Zinc</keyword>
<dbReference type="PROSITE" id="PS50115">
    <property type="entry name" value="ARFGAP"/>
    <property type="match status" value="1"/>
</dbReference>
<gene>
    <name evidence="5" type="ORF">BN869_000004018_1</name>
</gene>
<dbReference type="Gene3D" id="1.10.220.150">
    <property type="entry name" value="Arf GTPase activating protein"/>
    <property type="match status" value="1"/>
</dbReference>
<feature type="compositionally biased region" description="Polar residues" evidence="2">
    <location>
        <begin position="414"/>
        <end position="426"/>
    </location>
</feature>
<dbReference type="InterPro" id="IPR009060">
    <property type="entry name" value="UBA-like_sf"/>
</dbReference>
<protein>
    <recommendedName>
        <fullName evidence="6">Arf-GAP domain-containing protein</fullName>
    </recommendedName>
</protein>
<dbReference type="EMBL" id="CDPU01000009">
    <property type="protein sequence ID" value="CEO47962.1"/>
    <property type="molecule type" value="Genomic_DNA"/>
</dbReference>
<evidence type="ECO:0000259" key="3">
    <source>
        <dbReference type="PROSITE" id="PS50030"/>
    </source>
</evidence>
<feature type="compositionally biased region" description="Basic and acidic residues" evidence="2">
    <location>
        <begin position="182"/>
        <end position="192"/>
    </location>
</feature>
<feature type="compositionally biased region" description="Polar residues" evidence="2">
    <location>
        <begin position="313"/>
        <end position="324"/>
    </location>
</feature>
<dbReference type="AlphaFoldDB" id="A0A0B7JXG5"/>
<keyword evidence="1" id="KW-0479">Metal-binding</keyword>
<feature type="compositionally biased region" description="Polar residues" evidence="2">
    <location>
        <begin position="289"/>
        <end position="306"/>
    </location>
</feature>